<organism evidence="1 2">
    <name type="scientific">Panagrolaimus sp. PS1159</name>
    <dbReference type="NCBI Taxonomy" id="55785"/>
    <lineage>
        <taxon>Eukaryota</taxon>
        <taxon>Metazoa</taxon>
        <taxon>Ecdysozoa</taxon>
        <taxon>Nematoda</taxon>
        <taxon>Chromadorea</taxon>
        <taxon>Rhabditida</taxon>
        <taxon>Tylenchina</taxon>
        <taxon>Panagrolaimomorpha</taxon>
        <taxon>Panagrolaimoidea</taxon>
        <taxon>Panagrolaimidae</taxon>
        <taxon>Panagrolaimus</taxon>
    </lineage>
</organism>
<proteinExistence type="predicted"/>
<accession>A0AC35FF07</accession>
<sequence>MDSPKFEILVSCVEKKHIRAEIDTKSPKNLGKILYDCEDKDFDISTSDGKILKVHLLVKAAQIPIFQ</sequence>
<evidence type="ECO:0000313" key="1">
    <source>
        <dbReference type="Proteomes" id="UP000887580"/>
    </source>
</evidence>
<dbReference type="WBParaSite" id="PS1159_v2.g16060.t1">
    <property type="protein sequence ID" value="PS1159_v2.g16060.t1"/>
    <property type="gene ID" value="PS1159_v2.g16060"/>
</dbReference>
<protein>
    <submittedName>
        <fullName evidence="2">Uncharacterized protein</fullName>
    </submittedName>
</protein>
<reference evidence="2" key="1">
    <citation type="submission" date="2022-11" db="UniProtKB">
        <authorList>
            <consortium name="WormBaseParasite"/>
        </authorList>
    </citation>
    <scope>IDENTIFICATION</scope>
</reference>
<dbReference type="Proteomes" id="UP000887580">
    <property type="component" value="Unplaced"/>
</dbReference>
<name>A0AC35FF07_9BILA</name>
<evidence type="ECO:0000313" key="2">
    <source>
        <dbReference type="WBParaSite" id="PS1159_v2.g16060.t1"/>
    </source>
</evidence>